<dbReference type="EMBL" id="JACJST010000012">
    <property type="protein sequence ID" value="MBD2569088.1"/>
    <property type="molecule type" value="Genomic_DNA"/>
</dbReference>
<dbReference type="Proteomes" id="UP000640531">
    <property type="component" value="Unassembled WGS sequence"/>
</dbReference>
<organism evidence="2 3">
    <name type="scientific">Anabaena lutea FACHB-196</name>
    <dbReference type="NCBI Taxonomy" id="2692881"/>
    <lineage>
        <taxon>Bacteria</taxon>
        <taxon>Bacillati</taxon>
        <taxon>Cyanobacteriota</taxon>
        <taxon>Cyanophyceae</taxon>
        <taxon>Nostocales</taxon>
        <taxon>Nostocaceae</taxon>
        <taxon>Anabaena</taxon>
    </lineage>
</organism>
<feature type="transmembrane region" description="Helical" evidence="1">
    <location>
        <begin position="110"/>
        <end position="133"/>
    </location>
</feature>
<keyword evidence="1" id="KW-0812">Transmembrane</keyword>
<evidence type="ECO:0000313" key="2">
    <source>
        <dbReference type="EMBL" id="MBD2569088.1"/>
    </source>
</evidence>
<dbReference type="Pfam" id="PF19473">
    <property type="entry name" value="DUF6010"/>
    <property type="match status" value="1"/>
</dbReference>
<accession>A0ABR8FGF6</accession>
<evidence type="ECO:0008006" key="4">
    <source>
        <dbReference type="Google" id="ProtNLM"/>
    </source>
</evidence>
<feature type="transmembrane region" description="Helical" evidence="1">
    <location>
        <begin position="30"/>
        <end position="49"/>
    </location>
</feature>
<keyword evidence="3" id="KW-1185">Reference proteome</keyword>
<protein>
    <recommendedName>
        <fullName evidence="4">Integral membrane protein</fullName>
    </recommendedName>
</protein>
<dbReference type="RefSeq" id="WP_190715564.1">
    <property type="nucleotide sequence ID" value="NZ_JACJST010000012.1"/>
</dbReference>
<keyword evidence="1" id="KW-1133">Transmembrane helix</keyword>
<dbReference type="InterPro" id="IPR046052">
    <property type="entry name" value="DUF6010"/>
</dbReference>
<feature type="transmembrane region" description="Helical" evidence="1">
    <location>
        <begin position="55"/>
        <end position="73"/>
    </location>
</feature>
<feature type="transmembrane region" description="Helical" evidence="1">
    <location>
        <begin position="6"/>
        <end position="23"/>
    </location>
</feature>
<comment type="caution">
    <text evidence="2">The sequence shown here is derived from an EMBL/GenBank/DDBJ whole genome shotgun (WGS) entry which is preliminary data.</text>
</comment>
<name>A0ABR8FGF6_9NOST</name>
<evidence type="ECO:0000313" key="3">
    <source>
        <dbReference type="Proteomes" id="UP000640531"/>
    </source>
</evidence>
<gene>
    <name evidence="2" type="ORF">H6G59_14515</name>
</gene>
<sequence length="142" mass="15624">MSIVFWILFGLVGAISFITLTRIQPKKESQILAIGLVVAAIIYIGFAIGGGANQLWIVIEVAGVGVYGLLAVLGLRYSNWWLMLGWMAHPLWDIGLHLVNQGAVFTPAWYPIACISFDLLVASYIAGVQLNLFNLRKPDYES</sequence>
<reference evidence="2 3" key="1">
    <citation type="journal article" date="2020" name="ISME J.">
        <title>Comparative genomics reveals insights into cyanobacterial evolution and habitat adaptation.</title>
        <authorList>
            <person name="Chen M.Y."/>
            <person name="Teng W.K."/>
            <person name="Zhao L."/>
            <person name="Hu C.X."/>
            <person name="Zhou Y.K."/>
            <person name="Han B.P."/>
            <person name="Song L.R."/>
            <person name="Shu W.S."/>
        </authorList>
    </citation>
    <scope>NUCLEOTIDE SEQUENCE [LARGE SCALE GENOMIC DNA]</scope>
    <source>
        <strain evidence="2 3">FACHB-196</strain>
    </source>
</reference>
<proteinExistence type="predicted"/>
<keyword evidence="1" id="KW-0472">Membrane</keyword>
<evidence type="ECO:0000256" key="1">
    <source>
        <dbReference type="SAM" id="Phobius"/>
    </source>
</evidence>